<dbReference type="AlphaFoldDB" id="A0A0M9AD95"/>
<proteinExistence type="predicted"/>
<comment type="caution">
    <text evidence="2">The sequence shown here is derived from an EMBL/GenBank/DDBJ whole genome shotgun (WGS) entry which is preliminary data.</text>
</comment>
<protein>
    <recommendedName>
        <fullName evidence="1">DUF1653 domain-containing protein</fullName>
    </recommendedName>
</protein>
<dbReference type="EMBL" id="LHCI01000106">
    <property type="protein sequence ID" value="KOX89048.1"/>
    <property type="molecule type" value="Genomic_DNA"/>
</dbReference>
<evidence type="ECO:0000313" key="3">
    <source>
        <dbReference type="Proteomes" id="UP000037685"/>
    </source>
</evidence>
<sequence length="74" mass="8671">MSVRPGIYRHYKGGLYRVLFLARHSETEEAMVVYQALYGERGYWVRPLGHFLEKVRVEGQEVPRFELVEEVGEG</sequence>
<dbReference type="Proteomes" id="UP000037685">
    <property type="component" value="Unassembled WGS sequence"/>
</dbReference>
<dbReference type="Gene3D" id="2.30.30.320">
    <property type="entry name" value="DUF1653-like domain"/>
    <property type="match status" value="1"/>
</dbReference>
<dbReference type="RefSeq" id="WP_053766975.1">
    <property type="nucleotide sequence ID" value="NZ_LHCI01000106.1"/>
</dbReference>
<dbReference type="InterPro" id="IPR037135">
    <property type="entry name" value="DUF1653-like_dom_sf"/>
</dbReference>
<dbReference type="PATRIC" id="fig|271.14.peg.287"/>
<accession>A0A0M9AD95</accession>
<organism evidence="2 3">
    <name type="scientific">Thermus aquaticus</name>
    <dbReference type="NCBI Taxonomy" id="271"/>
    <lineage>
        <taxon>Bacteria</taxon>
        <taxon>Thermotogati</taxon>
        <taxon>Deinococcota</taxon>
        <taxon>Deinococci</taxon>
        <taxon>Thermales</taxon>
        <taxon>Thermaceae</taxon>
        <taxon>Thermus</taxon>
    </lineage>
</organism>
<dbReference type="Pfam" id="PF07866">
    <property type="entry name" value="DUF1653"/>
    <property type="match status" value="1"/>
</dbReference>
<dbReference type="InterPro" id="IPR023387">
    <property type="entry name" value="DUF1653-like_dom"/>
</dbReference>
<gene>
    <name evidence="2" type="ORF">BVI061214_00196</name>
</gene>
<evidence type="ECO:0000259" key="1">
    <source>
        <dbReference type="Pfam" id="PF07866"/>
    </source>
</evidence>
<feature type="domain" description="DUF1653" evidence="1">
    <location>
        <begin position="6"/>
        <end position="66"/>
    </location>
</feature>
<reference evidence="2 3" key="1">
    <citation type="submission" date="2015-07" db="EMBL/GenBank/DDBJ databases">
        <authorList>
            <person name="Noorani M."/>
        </authorList>
    </citation>
    <scope>NUCLEOTIDE SEQUENCE [LARGE SCALE GENOMIC DNA]</scope>
    <source>
        <strain evidence="3">ATCC 25104 / DSM 625 / JCM 10724 / NBRC 103206 / NCIMB 11243 / YT-1</strain>
    </source>
</reference>
<evidence type="ECO:0000313" key="2">
    <source>
        <dbReference type="EMBL" id="KOX89048.1"/>
    </source>
</evidence>
<name>A0A0M9AD95_THEAQ</name>